<dbReference type="InterPro" id="IPR027417">
    <property type="entry name" value="P-loop_NTPase"/>
</dbReference>
<dbReference type="InterPro" id="IPR007694">
    <property type="entry name" value="DNA_helicase_DnaB-like_C"/>
</dbReference>
<name>A0AA41R2T8_9BACT</name>
<dbReference type="SUPFAM" id="SSF52540">
    <property type="entry name" value="P-loop containing nucleoside triphosphate hydrolases"/>
    <property type="match status" value="1"/>
</dbReference>
<gene>
    <name evidence="2" type="ORF">MRX98_03895</name>
</gene>
<organism evidence="2 3">
    <name type="scientific">Desulfatitalea alkaliphila</name>
    <dbReference type="NCBI Taxonomy" id="2929485"/>
    <lineage>
        <taxon>Bacteria</taxon>
        <taxon>Pseudomonadati</taxon>
        <taxon>Thermodesulfobacteriota</taxon>
        <taxon>Desulfobacteria</taxon>
        <taxon>Desulfobacterales</taxon>
        <taxon>Desulfosarcinaceae</taxon>
        <taxon>Desulfatitalea</taxon>
    </lineage>
</organism>
<dbReference type="PANTHER" id="PTHR30153">
    <property type="entry name" value="REPLICATIVE DNA HELICASE DNAB"/>
    <property type="match status" value="1"/>
</dbReference>
<keyword evidence="2" id="KW-0378">Hydrolase</keyword>
<keyword evidence="3" id="KW-1185">Reference proteome</keyword>
<dbReference type="GO" id="GO:0006260">
    <property type="term" value="P:DNA replication"/>
    <property type="evidence" value="ECO:0007669"/>
    <property type="project" value="InterPro"/>
</dbReference>
<dbReference type="Pfam" id="PF03796">
    <property type="entry name" value="DnaB_C"/>
    <property type="match status" value="1"/>
</dbReference>
<dbReference type="EMBL" id="JALJRB010000003">
    <property type="protein sequence ID" value="MCJ8499706.1"/>
    <property type="molecule type" value="Genomic_DNA"/>
</dbReference>
<keyword evidence="2" id="KW-0347">Helicase</keyword>
<comment type="caution">
    <text evidence="2">The sequence shown here is derived from an EMBL/GenBank/DDBJ whole genome shotgun (WGS) entry which is preliminary data.</text>
</comment>
<dbReference type="Proteomes" id="UP001165427">
    <property type="component" value="Unassembled WGS sequence"/>
</dbReference>
<proteinExistence type="predicted"/>
<reference evidence="2" key="1">
    <citation type="submission" date="2022-04" db="EMBL/GenBank/DDBJ databases">
        <title>Desulfatitalea alkaliphila sp. nov., a novel anaerobic sulfate-reducing bacterium isolated from terrestrial mud volcano, Taman Peninsula, Russia.</title>
        <authorList>
            <person name="Khomyakova M.A."/>
            <person name="Merkel A.Y."/>
            <person name="Slobodkin A.I."/>
        </authorList>
    </citation>
    <scope>NUCLEOTIDE SEQUENCE</scope>
    <source>
        <strain evidence="2">M08but</strain>
    </source>
</reference>
<dbReference type="Gene3D" id="3.40.50.300">
    <property type="entry name" value="P-loop containing nucleotide triphosphate hydrolases"/>
    <property type="match status" value="1"/>
</dbReference>
<accession>A0AA41R2T8</accession>
<sequence>MIPFKAIETFYETWLPEARRKGHHLVAPCPLCRRSQQAKPGQMTVLLNPESYLRGYFRCSAHCVPGGFHAHFARLMGIDGAQVPGFDPDADTYALGMQFPARHLGAELDQFTSLLGDAQKEYFTRLGISAEVLQQMRIGFNGRYMVFPYIQENGFAYAAHCLLPGREQDHFWHGNELFFKGEAAVYNAGEIERAEHGALFITDGEVNLLILKSLGYPAIAVPDGADLDILKAERLARIEHIFLLVSNTPEARQSARELAVRLGFKARILAWPPTFKRGAHLSKVAAYPAMDTAKTVQRMIQQSKAFSPFSSPEKEQRQFIEFLEKEKGKALMGIQTGFEKMDRHLEGLRGINILGGPPKAGKSCFFMQISSEVARRKVPVIYYDFENGRQKIYLRTLVRLSDVSEKQIRSGAMDPPEQERLRQAREQFASLLTRFRVVNDRRLTPDTMRRHIDFIKHETRADDILVVVDSLHKLPFKDLTERRTGIDSWLRQLEAIRDEQQVCFLVISELSRGKGGGYGETPDLSSFKESGDIEYSADNAMVLMPDWDPLAPVADNQRKSTLWVVASREASPGRITDYVLDYPYWRFREQ</sequence>
<dbReference type="GO" id="GO:0005524">
    <property type="term" value="F:ATP binding"/>
    <property type="evidence" value="ECO:0007669"/>
    <property type="project" value="InterPro"/>
</dbReference>
<dbReference type="GO" id="GO:0005829">
    <property type="term" value="C:cytosol"/>
    <property type="evidence" value="ECO:0007669"/>
    <property type="project" value="TreeGrafter"/>
</dbReference>
<evidence type="ECO:0000313" key="3">
    <source>
        <dbReference type="Proteomes" id="UP001165427"/>
    </source>
</evidence>
<evidence type="ECO:0000313" key="2">
    <source>
        <dbReference type="EMBL" id="MCJ8499706.1"/>
    </source>
</evidence>
<dbReference type="RefSeq" id="WP_246903171.1">
    <property type="nucleotide sequence ID" value="NZ_JALJRB010000003.1"/>
</dbReference>
<keyword evidence="2" id="KW-0547">Nucleotide-binding</keyword>
<keyword evidence="2" id="KW-0067">ATP-binding</keyword>
<protein>
    <submittedName>
        <fullName evidence="2">DnaB helicase C-terminal domain-containing protein</fullName>
    </submittedName>
</protein>
<evidence type="ECO:0000259" key="1">
    <source>
        <dbReference type="PROSITE" id="PS51199"/>
    </source>
</evidence>
<dbReference type="AlphaFoldDB" id="A0AA41R2T8"/>
<dbReference type="PROSITE" id="PS51199">
    <property type="entry name" value="SF4_HELICASE"/>
    <property type="match status" value="1"/>
</dbReference>
<feature type="domain" description="SF4 helicase" evidence="1">
    <location>
        <begin position="327"/>
        <end position="590"/>
    </location>
</feature>
<dbReference type="PANTHER" id="PTHR30153:SF2">
    <property type="entry name" value="REPLICATIVE DNA HELICASE"/>
    <property type="match status" value="1"/>
</dbReference>
<dbReference type="GO" id="GO:0003678">
    <property type="term" value="F:DNA helicase activity"/>
    <property type="evidence" value="ECO:0007669"/>
    <property type="project" value="InterPro"/>
</dbReference>